<gene>
    <name evidence="8" type="primary">LOC115542908</name>
</gene>
<keyword evidence="3" id="KW-0862">Zinc</keyword>
<dbReference type="AlphaFoldDB" id="A0A8C5BXX9"/>
<dbReference type="GeneTree" id="ENSGT00940000163969"/>
<dbReference type="PROSITE" id="PS50950">
    <property type="entry name" value="ZF_THAP"/>
    <property type="match status" value="1"/>
</dbReference>
<evidence type="ECO:0000256" key="6">
    <source>
        <dbReference type="SAM" id="MobiDB-lite"/>
    </source>
</evidence>
<name>A0A8C5BXX9_GADMO</name>
<keyword evidence="4 5" id="KW-0238">DNA-binding</keyword>
<dbReference type="SMART" id="SM00980">
    <property type="entry name" value="THAP"/>
    <property type="match status" value="1"/>
</dbReference>
<reference evidence="8" key="1">
    <citation type="submission" date="2025-08" db="UniProtKB">
        <authorList>
            <consortium name="Ensembl"/>
        </authorList>
    </citation>
    <scope>IDENTIFICATION</scope>
</reference>
<evidence type="ECO:0000256" key="2">
    <source>
        <dbReference type="ARBA" id="ARBA00022771"/>
    </source>
</evidence>
<evidence type="ECO:0000259" key="7">
    <source>
        <dbReference type="PROSITE" id="PS50950"/>
    </source>
</evidence>
<organism evidence="8 9">
    <name type="scientific">Gadus morhua</name>
    <name type="common">Atlantic cod</name>
    <dbReference type="NCBI Taxonomy" id="8049"/>
    <lineage>
        <taxon>Eukaryota</taxon>
        <taxon>Metazoa</taxon>
        <taxon>Chordata</taxon>
        <taxon>Craniata</taxon>
        <taxon>Vertebrata</taxon>
        <taxon>Euteleostomi</taxon>
        <taxon>Actinopterygii</taxon>
        <taxon>Neopterygii</taxon>
        <taxon>Teleostei</taxon>
        <taxon>Neoteleostei</taxon>
        <taxon>Acanthomorphata</taxon>
        <taxon>Zeiogadaria</taxon>
        <taxon>Gadariae</taxon>
        <taxon>Gadiformes</taxon>
        <taxon>Gadoidei</taxon>
        <taxon>Gadidae</taxon>
        <taxon>Gadus</taxon>
    </lineage>
</organism>
<dbReference type="Proteomes" id="UP000694546">
    <property type="component" value="Chromosome 4"/>
</dbReference>
<accession>A0A8C5BXX9</accession>
<dbReference type="OMA" id="QYFLIEG"/>
<feature type="compositionally biased region" description="Low complexity" evidence="6">
    <location>
        <begin position="179"/>
        <end position="190"/>
    </location>
</feature>
<dbReference type="SMART" id="SM00692">
    <property type="entry name" value="DM3"/>
    <property type="match status" value="1"/>
</dbReference>
<sequence length="728" mass="81339">MVFYCICGGCNNSSKSGHRVHCFPKDKGILRSWVQFVKFRRADFSASSVTAYSRICSAHFKEEDYHSGDAKMVSLGLKSKRTAKLIPTAVPSVHANHSACPVPRSRDTVCRKREIATMLTDASQQETVASVDTVESVDTGDQPLPSSTSDAGTQCFLKPPRWSHAVQVNLKPKMVSVGTQTSISPQTSTPLASPEQTVDDDDDDNATVISDLSWVPEEPMDEEELFDEEPPYTCDPHHNCIDKFIVCQEELMGLFAICPACCERSDGSIVQQEGTFVKIKQVCASCGYHRFWQNQPMLHRNMPTCNLLLSGAIHFTGCLATQTLRMLTLFGLQCISASSFFRHQRRYTIPVIVQAWQNDQAKNFSDLRAMDGGLVLAGDCRSDSPGHCAKYGSYSLIEDRVKKVVDVQLVQSSEVPNSSWCELEGLKRSVGLLRGNDLHLATLITDRHRQVAKCVREELIPEGTQHYFDVWHIAKSLGKALDAASKECDQLQLWRPAIVNHLYWTAASTPDGNPAVMEAKWRSLVNHIQDIHDHDTPAFSSCAHGPLDEDQRNKEWLDPGSLAAVKLENIMMRAALLKDFRQLSPQHQTFSLEAYHSLILHFAPKHTGFSYLGMYSRLLLAALHYNHNANRETARRSDGTEKYCVRYPRFRKGAHVVRPIKEAASYGYATSLMKALRESYANSPAVLREVGANLSSDAPAPIAKSFEQIPKEEAISLYLARQSRFKKT</sequence>
<evidence type="ECO:0000256" key="4">
    <source>
        <dbReference type="ARBA" id="ARBA00023125"/>
    </source>
</evidence>
<dbReference type="SUPFAM" id="SSF57716">
    <property type="entry name" value="Glucocorticoid receptor-like (DNA-binding domain)"/>
    <property type="match status" value="1"/>
</dbReference>
<dbReference type="InterPro" id="IPR006612">
    <property type="entry name" value="THAP_Znf"/>
</dbReference>
<feature type="region of interest" description="Disordered" evidence="6">
    <location>
        <begin position="123"/>
        <end position="151"/>
    </location>
</feature>
<feature type="region of interest" description="Disordered" evidence="6">
    <location>
        <begin position="178"/>
        <end position="206"/>
    </location>
</feature>
<dbReference type="PANTHER" id="PTHR31751:SF42">
    <property type="entry name" value="PROTEIN CBG10204"/>
    <property type="match status" value="1"/>
</dbReference>
<dbReference type="Ensembl" id="ENSGMOT00000031293.1">
    <property type="protein sequence ID" value="ENSGMOP00000052750.1"/>
    <property type="gene ID" value="ENSGMOG00000034505.1"/>
</dbReference>
<reference evidence="8" key="2">
    <citation type="submission" date="2025-09" db="UniProtKB">
        <authorList>
            <consortium name="Ensembl"/>
        </authorList>
    </citation>
    <scope>IDENTIFICATION</scope>
</reference>
<dbReference type="Gene3D" id="6.20.210.20">
    <property type="entry name" value="THAP domain"/>
    <property type="match status" value="1"/>
</dbReference>
<protein>
    <submittedName>
        <fullName evidence="8">Uncharacterized LOC115542908</fullName>
    </submittedName>
</protein>
<evidence type="ECO:0000313" key="9">
    <source>
        <dbReference type="Proteomes" id="UP000694546"/>
    </source>
</evidence>
<keyword evidence="9" id="KW-1185">Reference proteome</keyword>
<proteinExistence type="predicted"/>
<evidence type="ECO:0000256" key="1">
    <source>
        <dbReference type="ARBA" id="ARBA00022723"/>
    </source>
</evidence>
<dbReference type="GeneID" id="115542908"/>
<feature type="domain" description="THAP-type" evidence="7">
    <location>
        <begin position="1"/>
        <end position="94"/>
    </location>
</feature>
<evidence type="ECO:0000256" key="5">
    <source>
        <dbReference type="PROSITE-ProRule" id="PRU00309"/>
    </source>
</evidence>
<dbReference type="RefSeq" id="XP_030211259.1">
    <property type="nucleotide sequence ID" value="XM_030355399.1"/>
</dbReference>
<evidence type="ECO:0000313" key="8">
    <source>
        <dbReference type="Ensembl" id="ENSGMOP00000052750.1"/>
    </source>
</evidence>
<keyword evidence="2 5" id="KW-0863">Zinc-finger</keyword>
<dbReference type="PANTHER" id="PTHR31751">
    <property type="entry name" value="SI:CH211-108C17.2-RELATED-RELATED"/>
    <property type="match status" value="1"/>
</dbReference>
<dbReference type="Pfam" id="PF05485">
    <property type="entry name" value="THAP"/>
    <property type="match status" value="1"/>
</dbReference>
<dbReference type="InterPro" id="IPR038441">
    <property type="entry name" value="THAP_Znf_sf"/>
</dbReference>
<keyword evidence="1" id="KW-0479">Metal-binding</keyword>
<evidence type="ECO:0000256" key="3">
    <source>
        <dbReference type="ARBA" id="ARBA00022833"/>
    </source>
</evidence>
<dbReference type="OrthoDB" id="5814287at2759"/>